<gene>
    <name evidence="5" type="ORF">ENM30_04760</name>
    <name evidence="4" type="ORF">ENT82_08150</name>
    <name evidence="3" type="ORF">ENU43_04465</name>
</gene>
<evidence type="ECO:0000313" key="3">
    <source>
        <dbReference type="EMBL" id="HGL40901.1"/>
    </source>
</evidence>
<protein>
    <submittedName>
        <fullName evidence="4">CRISPR-associated protein Csm3</fullName>
    </submittedName>
</protein>
<dbReference type="PANTHER" id="PTHR35579">
    <property type="entry name" value="CRISPR SYSTEM CMS ENDORIBONUCLEASE CSM3"/>
    <property type="match status" value="1"/>
</dbReference>
<accession>A0A7C4I6F2</accession>
<organism evidence="4">
    <name type="scientific">Caldiarchaeum subterraneum</name>
    <dbReference type="NCBI Taxonomy" id="311458"/>
    <lineage>
        <taxon>Archaea</taxon>
        <taxon>Nitrososphaerota</taxon>
        <taxon>Candidatus Caldarchaeales</taxon>
        <taxon>Candidatus Caldarchaeaceae</taxon>
        <taxon>Candidatus Caldarchaeum</taxon>
    </lineage>
</organism>
<dbReference type="PANTHER" id="PTHR35579:SF6">
    <property type="entry name" value="DUF324 DOMAIN-CONTAINING PROTEIN"/>
    <property type="match status" value="1"/>
</dbReference>
<comment type="caution">
    <text evidence="4">The sequence shown here is derived from an EMBL/GenBank/DDBJ whole genome shotgun (WGS) entry which is preliminary data.</text>
</comment>
<sequence length="237" mass="26462">MESKKKLGDFDTLKSLTIVNGLLTNLTPIRVGLGREPPLEASADVAVLRMRIDGRLVPYIPGSSLKGVFRSFIEQLARSTDSNIHEPWDFKAMEEEAKTGKPCAVCGIFGSTELASHIRIYDAYPSKDREPLIRLKTGVVIDREFQGARPGLLYTEEIVEPSYDWRFRMDIFNIPFPGTNDERSKYLSELFDTLKKLGLQVGARKSVGMGLMILKEASYKTYVLENGALKVVADGVI</sequence>
<dbReference type="EMBL" id="DTCM01000060">
    <property type="protein sequence ID" value="HGL40901.1"/>
    <property type="molecule type" value="Genomic_DNA"/>
</dbReference>
<feature type="domain" description="CRISPR type III-associated protein" evidence="2">
    <location>
        <begin position="23"/>
        <end position="212"/>
    </location>
</feature>
<evidence type="ECO:0000313" key="4">
    <source>
        <dbReference type="EMBL" id="HGN91074.1"/>
    </source>
</evidence>
<evidence type="ECO:0000256" key="1">
    <source>
        <dbReference type="ARBA" id="ARBA00023118"/>
    </source>
</evidence>
<dbReference type="GO" id="GO:0051607">
    <property type="term" value="P:defense response to virus"/>
    <property type="evidence" value="ECO:0007669"/>
    <property type="project" value="UniProtKB-KW"/>
</dbReference>
<dbReference type="EMBL" id="DTAD01000088">
    <property type="protein sequence ID" value="HGN91074.1"/>
    <property type="molecule type" value="Genomic_DNA"/>
</dbReference>
<evidence type="ECO:0000259" key="2">
    <source>
        <dbReference type="Pfam" id="PF03787"/>
    </source>
</evidence>
<evidence type="ECO:0000313" key="5">
    <source>
        <dbReference type="EMBL" id="HHN52607.1"/>
    </source>
</evidence>
<dbReference type="InterPro" id="IPR052216">
    <property type="entry name" value="CRISPR_Csm3_endoribonuclease"/>
</dbReference>
<dbReference type="AlphaFoldDB" id="A0A7C4I6F2"/>
<dbReference type="InterPro" id="IPR005537">
    <property type="entry name" value="RAMP_III_fam"/>
</dbReference>
<dbReference type="Pfam" id="PF03787">
    <property type="entry name" value="RAMPs"/>
    <property type="match status" value="1"/>
</dbReference>
<keyword evidence="1" id="KW-0051">Antiviral defense</keyword>
<proteinExistence type="predicted"/>
<name>A0A7C4I6F2_CALS0</name>
<reference evidence="4" key="1">
    <citation type="journal article" date="2020" name="mSystems">
        <title>Genome- and Community-Level Interaction Insights into Carbon Utilization and Element Cycling Functions of Hydrothermarchaeota in Hydrothermal Sediment.</title>
        <authorList>
            <person name="Zhou Z."/>
            <person name="Liu Y."/>
            <person name="Xu W."/>
            <person name="Pan J."/>
            <person name="Luo Z.H."/>
            <person name="Li M."/>
        </authorList>
    </citation>
    <scope>NUCLEOTIDE SEQUENCE [LARGE SCALE GENOMIC DNA]</scope>
    <source>
        <strain evidence="5">SpSt-1073</strain>
        <strain evidence="4">SpSt-613</strain>
        <strain evidence="3">SpSt-669</strain>
    </source>
</reference>
<dbReference type="EMBL" id="DRXG01000105">
    <property type="protein sequence ID" value="HHN52607.1"/>
    <property type="molecule type" value="Genomic_DNA"/>
</dbReference>